<dbReference type="Proteomes" id="UP000652567">
    <property type="component" value="Unassembled WGS sequence"/>
</dbReference>
<organism evidence="2 3">
    <name type="scientific">Cellvibrio polysaccharolyticus</name>
    <dbReference type="NCBI Taxonomy" id="2082724"/>
    <lineage>
        <taxon>Bacteria</taxon>
        <taxon>Pseudomonadati</taxon>
        <taxon>Pseudomonadota</taxon>
        <taxon>Gammaproteobacteria</taxon>
        <taxon>Cellvibrionales</taxon>
        <taxon>Cellvibrionaceae</taxon>
        <taxon>Cellvibrio</taxon>
    </lineage>
</organism>
<comment type="caution">
    <text evidence="2">The sequence shown here is derived from an EMBL/GenBank/DDBJ whole genome shotgun (WGS) entry which is preliminary data.</text>
</comment>
<protein>
    <submittedName>
        <fullName evidence="2">Uncharacterized protein</fullName>
    </submittedName>
</protein>
<reference evidence="2" key="1">
    <citation type="submission" date="2018-07" db="EMBL/GenBank/DDBJ databases">
        <title>Genome assembly of strain Ka43.</title>
        <authorList>
            <person name="Kukolya J."/>
            <person name="Nagy I."/>
            <person name="Horvath B."/>
            <person name="Toth A."/>
        </authorList>
    </citation>
    <scope>NUCLEOTIDE SEQUENCE</scope>
    <source>
        <strain evidence="2">KB43</strain>
    </source>
</reference>
<gene>
    <name evidence="2" type="ORF">C4F51_07650</name>
</gene>
<dbReference type="RefSeq" id="WP_193908642.1">
    <property type="nucleotide sequence ID" value="NZ_PRDL01000001.1"/>
</dbReference>
<evidence type="ECO:0000313" key="3">
    <source>
        <dbReference type="Proteomes" id="UP000652567"/>
    </source>
</evidence>
<proteinExistence type="predicted"/>
<dbReference type="AlphaFoldDB" id="A0A928V564"/>
<name>A0A928V564_9GAMM</name>
<feature type="compositionally biased region" description="Polar residues" evidence="1">
    <location>
        <begin position="111"/>
        <end position="121"/>
    </location>
</feature>
<keyword evidence="3" id="KW-1185">Reference proteome</keyword>
<feature type="region of interest" description="Disordered" evidence="1">
    <location>
        <begin position="71"/>
        <end position="121"/>
    </location>
</feature>
<evidence type="ECO:0000313" key="2">
    <source>
        <dbReference type="EMBL" id="MBE8717066.1"/>
    </source>
</evidence>
<evidence type="ECO:0000256" key="1">
    <source>
        <dbReference type="SAM" id="MobiDB-lite"/>
    </source>
</evidence>
<dbReference type="EMBL" id="PRDL01000001">
    <property type="protein sequence ID" value="MBE8717066.1"/>
    <property type="molecule type" value="Genomic_DNA"/>
</dbReference>
<sequence>MEAARKFQSGLIRINHIDQTHECEAYILMRLRGRYDALFAVKEGNSHRYLSADRNNYTGVVAYWNNVPSGKRQAASGKRQAAKGNGGQYSKSARAGRNLPSASHAAESELNACNGQKSTSS</sequence>
<accession>A0A928V564</accession>